<proteinExistence type="predicted"/>
<name>A0ABV9DZS1_9ACTN</name>
<accession>A0ABV9DZS1</accession>
<gene>
    <name evidence="2" type="ORF">ACFO4E_19020</name>
</gene>
<feature type="chain" id="PRO_5046517119" description="DUF3558 domain-containing protein" evidence="1">
    <location>
        <begin position="22"/>
        <end position="238"/>
    </location>
</feature>
<protein>
    <recommendedName>
        <fullName evidence="4">DUF3558 domain-containing protein</fullName>
    </recommendedName>
</protein>
<comment type="caution">
    <text evidence="2">The sequence shown here is derived from an EMBL/GenBank/DDBJ whole genome shotgun (WGS) entry which is preliminary data.</text>
</comment>
<evidence type="ECO:0008006" key="4">
    <source>
        <dbReference type="Google" id="ProtNLM"/>
    </source>
</evidence>
<dbReference type="RefSeq" id="WP_378576673.1">
    <property type="nucleotide sequence ID" value="NZ_JBHSFQ010000019.1"/>
</dbReference>
<keyword evidence="1" id="KW-0732">Signal</keyword>
<dbReference type="EMBL" id="JBHSFQ010000019">
    <property type="protein sequence ID" value="MFC4563958.1"/>
    <property type="molecule type" value="Genomic_DNA"/>
</dbReference>
<keyword evidence="3" id="KW-1185">Reference proteome</keyword>
<organism evidence="2 3">
    <name type="scientific">Nocardiopsis mangrovi</name>
    <dbReference type="NCBI Taxonomy" id="1179818"/>
    <lineage>
        <taxon>Bacteria</taxon>
        <taxon>Bacillati</taxon>
        <taxon>Actinomycetota</taxon>
        <taxon>Actinomycetes</taxon>
        <taxon>Streptosporangiales</taxon>
        <taxon>Nocardiopsidaceae</taxon>
        <taxon>Nocardiopsis</taxon>
    </lineage>
</organism>
<feature type="signal peptide" evidence="1">
    <location>
        <begin position="1"/>
        <end position="21"/>
    </location>
</feature>
<sequence>MRLLPPPALRRALLASGAALATGALLSGCDSVPFDLGDDFGDLELPDFASPSPSASEGAGEEAAAPYTLPASCADAGAADIVGGLVPTGAQVDEQAGRIEDAADAEQVACVWSAGGAATGTPAEGAGGGAPQAAETIALVFTVNTDPSDSAQVVQVQGAEAEANWEVDVDVNSDTYRTAATDSLEGEFEYISTVEGSTRHLYLTLPGEFHITASALHSDATQEQLEEIVVQAAERARS</sequence>
<dbReference type="PROSITE" id="PS51257">
    <property type="entry name" value="PROKAR_LIPOPROTEIN"/>
    <property type="match status" value="1"/>
</dbReference>
<evidence type="ECO:0000313" key="3">
    <source>
        <dbReference type="Proteomes" id="UP001595923"/>
    </source>
</evidence>
<evidence type="ECO:0000256" key="1">
    <source>
        <dbReference type="SAM" id="SignalP"/>
    </source>
</evidence>
<dbReference type="Proteomes" id="UP001595923">
    <property type="component" value="Unassembled WGS sequence"/>
</dbReference>
<reference evidence="3" key="1">
    <citation type="journal article" date="2019" name="Int. J. Syst. Evol. Microbiol.">
        <title>The Global Catalogue of Microorganisms (GCM) 10K type strain sequencing project: providing services to taxonomists for standard genome sequencing and annotation.</title>
        <authorList>
            <consortium name="The Broad Institute Genomics Platform"/>
            <consortium name="The Broad Institute Genome Sequencing Center for Infectious Disease"/>
            <person name="Wu L."/>
            <person name="Ma J."/>
        </authorList>
    </citation>
    <scope>NUCLEOTIDE SEQUENCE [LARGE SCALE GENOMIC DNA]</scope>
    <source>
        <strain evidence="3">XZYJ18</strain>
    </source>
</reference>
<evidence type="ECO:0000313" key="2">
    <source>
        <dbReference type="EMBL" id="MFC4563958.1"/>
    </source>
</evidence>